<dbReference type="Pfam" id="PF02922">
    <property type="entry name" value="CBM_48"/>
    <property type="match status" value="1"/>
</dbReference>
<keyword evidence="11" id="KW-1185">Reference proteome</keyword>
<dbReference type="Gene3D" id="2.60.40.1180">
    <property type="entry name" value="Golgi alpha-mannosidase II"/>
    <property type="match status" value="1"/>
</dbReference>
<organism evidence="10 11">
    <name type="scientific">Planctopirus ephydatiae</name>
    <dbReference type="NCBI Taxonomy" id="2528019"/>
    <lineage>
        <taxon>Bacteria</taxon>
        <taxon>Pseudomonadati</taxon>
        <taxon>Planctomycetota</taxon>
        <taxon>Planctomycetia</taxon>
        <taxon>Planctomycetales</taxon>
        <taxon>Planctomycetaceae</taxon>
        <taxon>Planctopirus</taxon>
    </lineage>
</organism>
<dbReference type="GO" id="GO:0005978">
    <property type="term" value="P:glycogen biosynthetic process"/>
    <property type="evidence" value="ECO:0007669"/>
    <property type="project" value="InterPro"/>
</dbReference>
<dbReference type="CDD" id="cd02855">
    <property type="entry name" value="E_set_GBE_prok_N"/>
    <property type="match status" value="1"/>
</dbReference>
<dbReference type="PANTHER" id="PTHR43651:SF11">
    <property type="entry name" value="MALTO-OLIGOSYLTREHALOSE TREHALOHYDROLASE"/>
    <property type="match status" value="1"/>
</dbReference>
<dbReference type="InterPro" id="IPR013780">
    <property type="entry name" value="Glyco_hydro_b"/>
</dbReference>
<proteinExistence type="inferred from homology"/>
<comment type="catalytic activity">
    <reaction evidence="1">
        <text>Transfers a segment of a (1-&gt;4)-alpha-D-glucan chain to a primary hydroxy group in a similar glucan chain.</text>
        <dbReference type="EC" id="2.4.1.18"/>
    </reaction>
</comment>
<evidence type="ECO:0000256" key="6">
    <source>
        <dbReference type="ARBA" id="ARBA00023277"/>
    </source>
</evidence>
<dbReference type="InterPro" id="IPR006048">
    <property type="entry name" value="A-amylase/branching_C"/>
</dbReference>
<dbReference type="RefSeq" id="WP_145296977.1">
    <property type="nucleotide sequence ID" value="NZ_CP036299.1"/>
</dbReference>
<dbReference type="InterPro" id="IPR014756">
    <property type="entry name" value="Ig_E-set"/>
</dbReference>
<keyword evidence="6" id="KW-0119">Carbohydrate metabolism</keyword>
<dbReference type="GO" id="GO:0004553">
    <property type="term" value="F:hydrolase activity, hydrolyzing O-glycosyl compounds"/>
    <property type="evidence" value="ECO:0007669"/>
    <property type="project" value="InterPro"/>
</dbReference>
<dbReference type="InterPro" id="IPR004193">
    <property type="entry name" value="Glyco_hydro_13_N"/>
</dbReference>
<dbReference type="SUPFAM" id="SSF51445">
    <property type="entry name" value="(Trans)glycosidases"/>
    <property type="match status" value="1"/>
</dbReference>
<evidence type="ECO:0000256" key="4">
    <source>
        <dbReference type="ARBA" id="ARBA00012541"/>
    </source>
</evidence>
<reference evidence="10 11" key="1">
    <citation type="submission" date="2019-02" db="EMBL/GenBank/DDBJ databases">
        <title>Deep-cultivation of Planctomycetes and their phenomic and genomic characterization uncovers novel biology.</title>
        <authorList>
            <person name="Wiegand S."/>
            <person name="Jogler M."/>
            <person name="Boedeker C."/>
            <person name="Pinto D."/>
            <person name="Vollmers J."/>
            <person name="Rivas-Marin E."/>
            <person name="Kohn T."/>
            <person name="Peeters S.H."/>
            <person name="Heuer A."/>
            <person name="Rast P."/>
            <person name="Oberbeckmann S."/>
            <person name="Bunk B."/>
            <person name="Jeske O."/>
            <person name="Meyerdierks A."/>
            <person name="Storesund J.E."/>
            <person name="Kallscheuer N."/>
            <person name="Luecker S."/>
            <person name="Lage O.M."/>
            <person name="Pohl T."/>
            <person name="Merkel B.J."/>
            <person name="Hornburger P."/>
            <person name="Mueller R.-W."/>
            <person name="Bruemmer F."/>
            <person name="Labrenz M."/>
            <person name="Spormann A.M."/>
            <person name="Op den Camp H."/>
            <person name="Overmann J."/>
            <person name="Amann R."/>
            <person name="Jetten M.S.M."/>
            <person name="Mascher T."/>
            <person name="Medema M.H."/>
            <person name="Devos D.P."/>
            <person name="Kaster A.-K."/>
            <person name="Ovreas L."/>
            <person name="Rohde M."/>
            <person name="Galperin M.Y."/>
            <person name="Jogler C."/>
        </authorList>
    </citation>
    <scope>NUCLEOTIDE SEQUENCE [LARGE SCALE GENOMIC DNA]</scope>
    <source>
        <strain evidence="10 11">Spb1</strain>
    </source>
</reference>
<dbReference type="EMBL" id="CP036299">
    <property type="protein sequence ID" value="QDV29300.1"/>
    <property type="molecule type" value="Genomic_DNA"/>
</dbReference>
<dbReference type="SUPFAM" id="SSF81296">
    <property type="entry name" value="E set domains"/>
    <property type="match status" value="1"/>
</dbReference>
<evidence type="ECO:0000256" key="3">
    <source>
        <dbReference type="ARBA" id="ARBA00009000"/>
    </source>
</evidence>
<dbReference type="InterPro" id="IPR037439">
    <property type="entry name" value="Branching_enzy"/>
</dbReference>
<dbReference type="EC" id="2.4.1.18" evidence="4"/>
<dbReference type="InterPro" id="IPR017853">
    <property type="entry name" value="GH"/>
</dbReference>
<feature type="active site" description="Proton donor" evidence="7">
    <location>
        <position position="366"/>
    </location>
</feature>
<evidence type="ECO:0000256" key="2">
    <source>
        <dbReference type="ARBA" id="ARBA00002953"/>
    </source>
</evidence>
<accession>A0A518GKZ6</accession>
<comment type="similarity">
    <text evidence="3">Belongs to the glycosyl hydrolase 13 family. GlgB subfamily.</text>
</comment>
<feature type="domain" description="Glycosyl hydrolase family 13 catalytic" evidence="9">
    <location>
        <begin position="161"/>
        <end position="514"/>
    </location>
</feature>
<dbReference type="Pfam" id="PF00128">
    <property type="entry name" value="Alpha-amylase"/>
    <property type="match status" value="2"/>
</dbReference>
<evidence type="ECO:0000256" key="7">
    <source>
        <dbReference type="PIRSR" id="PIRSR000463-1"/>
    </source>
</evidence>
<dbReference type="OrthoDB" id="226102at2"/>
<evidence type="ECO:0000256" key="1">
    <source>
        <dbReference type="ARBA" id="ARBA00000826"/>
    </source>
</evidence>
<dbReference type="InterPro" id="IPR044143">
    <property type="entry name" value="GlgB_N_E_set_prok"/>
</dbReference>
<evidence type="ECO:0000256" key="8">
    <source>
        <dbReference type="SAM" id="MobiDB-lite"/>
    </source>
</evidence>
<dbReference type="InterPro" id="IPR006047">
    <property type="entry name" value="GH13_cat_dom"/>
</dbReference>
<dbReference type="PIRSF" id="PIRSF000463">
    <property type="entry name" value="GlgB"/>
    <property type="match status" value="1"/>
</dbReference>
<dbReference type="Gene3D" id="3.20.20.80">
    <property type="entry name" value="Glycosidases"/>
    <property type="match status" value="1"/>
</dbReference>
<dbReference type="SMART" id="SM00642">
    <property type="entry name" value="Aamy"/>
    <property type="match status" value="1"/>
</dbReference>
<dbReference type="AlphaFoldDB" id="A0A518GKZ6"/>
<dbReference type="CDD" id="cd11325">
    <property type="entry name" value="AmyAc_GTHase"/>
    <property type="match status" value="1"/>
</dbReference>
<dbReference type="PANTHER" id="PTHR43651">
    <property type="entry name" value="1,4-ALPHA-GLUCAN-BRANCHING ENZYME"/>
    <property type="match status" value="1"/>
</dbReference>
<dbReference type="Proteomes" id="UP000315349">
    <property type="component" value="Chromosome"/>
</dbReference>
<feature type="active site" description="Nucleophile" evidence="7">
    <location>
        <position position="322"/>
    </location>
</feature>
<dbReference type="Pfam" id="PF02806">
    <property type="entry name" value="Alpha-amylase_C"/>
    <property type="match status" value="1"/>
</dbReference>
<feature type="region of interest" description="Disordered" evidence="8">
    <location>
        <begin position="1"/>
        <end position="29"/>
    </location>
</feature>
<protein>
    <recommendedName>
        <fullName evidence="4">1,4-alpha-glucan branching enzyme</fullName>
        <ecNumber evidence="4">2.4.1.18</ecNumber>
    </recommendedName>
</protein>
<evidence type="ECO:0000259" key="9">
    <source>
        <dbReference type="SMART" id="SM00642"/>
    </source>
</evidence>
<evidence type="ECO:0000313" key="10">
    <source>
        <dbReference type="EMBL" id="QDV29300.1"/>
    </source>
</evidence>
<sequence>MVPANVSVENRASVENQASKPSETTPHQAGMGAILTQQGVAFRVWAPHAQAVSVVGDFNDWRETQHPLSQEYREQIEDHEQAGATPESVASGFWYGDVKGLSVGAEYLYALKLGEKWVTRIDPYAKEVTNSVGHAVVTDPHFDWQNDAFELPPRNELIIYEMHIGTFAKDAGDGQPGTLSAAIRQLDHLKCMGVNCVEIMPLAEFAGDFSWGYNPAHIFAVESSYGGPKAFKEFVREAHQRGIGVILDVVYNHFGPSDLSLWQFDGWSENQLGGIYFYNDWRAETPWGSTRPDYGRPEVRQYMCDNALHWLEEFHCDGLRFDMTLYIRSVRGDGDPGGDLPDGWSLTQWINSEIHARHPQALTIAEDLHNKDELTAPVERGGAAFSAQWDARFVHPVREVLIEPDDDDRSLDSIKGAIFATFNGDAFERVIYTESHDEVANGKARIPSEVMPLETRNWFAQKRATLGLALVMTTPGIPMVFQGQEFLEDGWFRDDVPLDWDKAIELKGILRLFRDLCHLRINNKGVSRGLTGSGLALLYEDHTAKTLVFHRWHTPAPHDDIVVILNFYRESRQIEFNFPYAATWQLELNSDARIYSPEFANTPCIDQLNLQDEATNPAHHVSLEVGPYSALIFSRQA</sequence>
<dbReference type="GO" id="GO:0043169">
    <property type="term" value="F:cation binding"/>
    <property type="evidence" value="ECO:0007669"/>
    <property type="project" value="InterPro"/>
</dbReference>
<evidence type="ECO:0000256" key="5">
    <source>
        <dbReference type="ARBA" id="ARBA00022679"/>
    </source>
</evidence>
<comment type="function">
    <text evidence="2">Catalyzes the formation of the alpha-1,6-glucosidic linkages in glycogen by scission of a 1,4-alpha-linked oligosaccharide from growing alpha-1,4-glucan chains and the subsequent attachment of the oligosaccharide to the alpha-1,6 position.</text>
</comment>
<gene>
    <name evidence="10" type="primary">glgB_1</name>
    <name evidence="10" type="ORF">Spb1_11800</name>
</gene>
<evidence type="ECO:0000313" key="11">
    <source>
        <dbReference type="Proteomes" id="UP000315349"/>
    </source>
</evidence>
<keyword evidence="10" id="KW-0328">Glycosyltransferase</keyword>
<dbReference type="Gene3D" id="2.60.40.10">
    <property type="entry name" value="Immunoglobulins"/>
    <property type="match status" value="1"/>
</dbReference>
<dbReference type="SUPFAM" id="SSF51011">
    <property type="entry name" value="Glycosyl hydrolase domain"/>
    <property type="match status" value="1"/>
</dbReference>
<dbReference type="GO" id="GO:0003844">
    <property type="term" value="F:1,4-alpha-glucan branching enzyme activity"/>
    <property type="evidence" value="ECO:0007669"/>
    <property type="project" value="UniProtKB-EC"/>
</dbReference>
<keyword evidence="5 10" id="KW-0808">Transferase</keyword>
<name>A0A518GKZ6_9PLAN</name>
<dbReference type="KEGG" id="peh:Spb1_11800"/>
<feature type="compositionally biased region" description="Polar residues" evidence="8">
    <location>
        <begin position="7"/>
        <end position="27"/>
    </location>
</feature>
<dbReference type="InterPro" id="IPR013783">
    <property type="entry name" value="Ig-like_fold"/>
</dbReference>